<feature type="region of interest" description="Disordered" evidence="1">
    <location>
        <begin position="1"/>
        <end position="128"/>
    </location>
</feature>
<gene>
    <name evidence="2" type="ORF">PM001_LOCUS10655</name>
</gene>
<feature type="compositionally biased region" description="Low complexity" evidence="1">
    <location>
        <begin position="112"/>
        <end position="128"/>
    </location>
</feature>
<comment type="caution">
    <text evidence="2">The sequence shown here is derived from an EMBL/GenBank/DDBJ whole genome shotgun (WGS) entry which is preliminary data.</text>
</comment>
<dbReference type="Proteomes" id="UP001162060">
    <property type="component" value="Unassembled WGS sequence"/>
</dbReference>
<accession>A0AAV1TTB4</accession>
<evidence type="ECO:0000256" key="1">
    <source>
        <dbReference type="SAM" id="MobiDB-lite"/>
    </source>
</evidence>
<protein>
    <submittedName>
        <fullName evidence="2">Uncharacterized protein</fullName>
    </submittedName>
</protein>
<evidence type="ECO:0000313" key="3">
    <source>
        <dbReference type="Proteomes" id="UP001162060"/>
    </source>
</evidence>
<organism evidence="2 3">
    <name type="scientific">Peronospora matthiolae</name>
    <dbReference type="NCBI Taxonomy" id="2874970"/>
    <lineage>
        <taxon>Eukaryota</taxon>
        <taxon>Sar</taxon>
        <taxon>Stramenopiles</taxon>
        <taxon>Oomycota</taxon>
        <taxon>Peronosporomycetes</taxon>
        <taxon>Peronosporales</taxon>
        <taxon>Peronosporaceae</taxon>
        <taxon>Peronospora</taxon>
    </lineage>
</organism>
<reference evidence="2" key="1">
    <citation type="submission" date="2024-01" db="EMBL/GenBank/DDBJ databases">
        <authorList>
            <person name="Webb A."/>
        </authorList>
    </citation>
    <scope>NUCLEOTIDE SEQUENCE</scope>
    <source>
        <strain evidence="2">Pm1</strain>
    </source>
</reference>
<dbReference type="AlphaFoldDB" id="A0AAV1TTB4"/>
<proteinExistence type="predicted"/>
<feature type="compositionally biased region" description="Polar residues" evidence="1">
    <location>
        <begin position="44"/>
        <end position="61"/>
    </location>
</feature>
<dbReference type="EMBL" id="CAKLBY020000087">
    <property type="protein sequence ID" value="CAK7925505.1"/>
    <property type="molecule type" value="Genomic_DNA"/>
</dbReference>
<evidence type="ECO:0000313" key="2">
    <source>
        <dbReference type="EMBL" id="CAK7925505.1"/>
    </source>
</evidence>
<name>A0AAV1TTB4_9STRA</name>
<sequence length="128" mass="12909">MSPPSCHAVEQPLPSGSRLPQLTLLRSATPAPDDEDYTGLELDATSSTEASNARTASQTGSPHVPADVDSSAEVEMNSNQALNVDVTEPDQAGPAPSGYLSDPVGFSIGPNDAPADDASSADAGGDSD</sequence>